<dbReference type="STRING" id="1715693.PH7735_01682"/>
<dbReference type="Gene3D" id="1.10.3230.30">
    <property type="entry name" value="Phage gp6-like head-tail connector protein"/>
    <property type="match status" value="1"/>
</dbReference>
<dbReference type="AlphaFoldDB" id="A0A0P1I6T5"/>
<organism evidence="1 2">
    <name type="scientific">Shimia thalassica</name>
    <dbReference type="NCBI Taxonomy" id="1715693"/>
    <lineage>
        <taxon>Bacteria</taxon>
        <taxon>Pseudomonadati</taxon>
        <taxon>Pseudomonadota</taxon>
        <taxon>Alphaproteobacteria</taxon>
        <taxon>Rhodobacterales</taxon>
        <taxon>Roseobacteraceae</taxon>
    </lineage>
</organism>
<dbReference type="RefSeq" id="WP_058310781.1">
    <property type="nucleotide sequence ID" value="NZ_CYTW01000001.1"/>
</dbReference>
<proteinExistence type="predicted"/>
<protein>
    <submittedName>
        <fullName evidence="1">Phage gp6-like head-tail connector protein</fullName>
    </submittedName>
</protein>
<evidence type="ECO:0000313" key="1">
    <source>
        <dbReference type="EMBL" id="CUJ93906.1"/>
    </source>
</evidence>
<reference evidence="2" key="1">
    <citation type="submission" date="2015-09" db="EMBL/GenBank/DDBJ databases">
        <authorList>
            <person name="Rodrigo-Torres Lidia"/>
            <person name="Arahal R.David."/>
        </authorList>
    </citation>
    <scope>NUCLEOTIDE SEQUENCE [LARGE SCALE GENOMIC DNA]</scope>
    <source>
        <strain evidence="2">CECT 7735</strain>
    </source>
</reference>
<evidence type="ECO:0000313" key="2">
    <source>
        <dbReference type="Proteomes" id="UP000051870"/>
    </source>
</evidence>
<dbReference type="CDD" id="cd08054">
    <property type="entry name" value="gp6"/>
    <property type="match status" value="1"/>
</dbReference>
<name>A0A0P1I6T5_9RHOB</name>
<dbReference type="InterPro" id="IPR011738">
    <property type="entry name" value="Phage_CHP"/>
</dbReference>
<dbReference type="InterPro" id="IPR006450">
    <property type="entry name" value="Phage_HK97_gp6-like"/>
</dbReference>
<dbReference type="Proteomes" id="UP000051870">
    <property type="component" value="Unassembled WGS sequence"/>
</dbReference>
<dbReference type="NCBIfam" id="TIGR01560">
    <property type="entry name" value="put_DNA_pack"/>
    <property type="match status" value="1"/>
</dbReference>
<keyword evidence="2" id="KW-1185">Reference proteome</keyword>
<dbReference type="NCBIfam" id="TIGR02215">
    <property type="entry name" value="phage_chp_gp8"/>
    <property type="match status" value="1"/>
</dbReference>
<gene>
    <name evidence="1" type="ORF">PH7735_01682</name>
</gene>
<dbReference type="EMBL" id="CYTW01000001">
    <property type="protein sequence ID" value="CUJ93906.1"/>
    <property type="molecule type" value="Genomic_DNA"/>
</dbReference>
<dbReference type="GeneID" id="83880729"/>
<sequence>MMLVEETSVPSAALPVEEFKAHLRLGSGFSDESLQDSVLESFLRAAMAAIEARTGKVLLERSFSWTLVAWRNSCAQPLPTAPVNAIESVSLEDRLGEQVVVASSAYRLFPDLQSPELRPVGNALPTIPNDGRVVVGFLAGYGPEWSDLPADLQQAVLLLAAHYYEYRDETALSGGCMPFGVTSLIARYRPVRLGAGR</sequence>
<accession>A0A0P1I6T5</accession>